<protein>
    <submittedName>
        <fullName evidence="2">Uncharacterized protein</fullName>
    </submittedName>
</protein>
<dbReference type="AlphaFoldDB" id="A0A3M6U950"/>
<dbReference type="EMBL" id="RCHS01002011">
    <property type="protein sequence ID" value="RMX50096.1"/>
    <property type="molecule type" value="Genomic_DNA"/>
</dbReference>
<evidence type="ECO:0000256" key="1">
    <source>
        <dbReference type="SAM" id="MobiDB-lite"/>
    </source>
</evidence>
<dbReference type="Proteomes" id="UP000275408">
    <property type="component" value="Unassembled WGS sequence"/>
</dbReference>
<keyword evidence="3" id="KW-1185">Reference proteome</keyword>
<evidence type="ECO:0000313" key="3">
    <source>
        <dbReference type="Proteomes" id="UP000275408"/>
    </source>
</evidence>
<feature type="compositionally biased region" description="Low complexity" evidence="1">
    <location>
        <begin position="110"/>
        <end position="120"/>
    </location>
</feature>
<feature type="compositionally biased region" description="Polar residues" evidence="1">
    <location>
        <begin position="87"/>
        <end position="96"/>
    </location>
</feature>
<name>A0A3M6U950_POCDA</name>
<sequence length="136" mass="14868">MSPVLLGKAPKSPSTQEVYTKTGRHSAKAHRILRGNPAKEYHLIRGELAKNITIQSLTQTARYCLPTVLCCGRILSELIRRLKNEGTKSTYTSPRQDANPFHPLTKESLHVLSHSPPSLSNKPSSGCPGPDCLKVG</sequence>
<feature type="region of interest" description="Disordered" evidence="1">
    <location>
        <begin position="85"/>
        <end position="136"/>
    </location>
</feature>
<gene>
    <name evidence="2" type="ORF">pdam_00002822</name>
</gene>
<organism evidence="2 3">
    <name type="scientific">Pocillopora damicornis</name>
    <name type="common">Cauliflower coral</name>
    <name type="synonym">Millepora damicornis</name>
    <dbReference type="NCBI Taxonomy" id="46731"/>
    <lineage>
        <taxon>Eukaryota</taxon>
        <taxon>Metazoa</taxon>
        <taxon>Cnidaria</taxon>
        <taxon>Anthozoa</taxon>
        <taxon>Hexacorallia</taxon>
        <taxon>Scleractinia</taxon>
        <taxon>Astrocoeniina</taxon>
        <taxon>Pocilloporidae</taxon>
        <taxon>Pocillopora</taxon>
    </lineage>
</organism>
<comment type="caution">
    <text evidence="2">The sequence shown here is derived from an EMBL/GenBank/DDBJ whole genome shotgun (WGS) entry which is preliminary data.</text>
</comment>
<reference evidence="2 3" key="1">
    <citation type="journal article" date="2018" name="Sci. Rep.">
        <title>Comparative analysis of the Pocillopora damicornis genome highlights role of immune system in coral evolution.</title>
        <authorList>
            <person name="Cunning R."/>
            <person name="Bay R.A."/>
            <person name="Gillette P."/>
            <person name="Baker A.C."/>
            <person name="Traylor-Knowles N."/>
        </authorList>
    </citation>
    <scope>NUCLEOTIDE SEQUENCE [LARGE SCALE GENOMIC DNA]</scope>
    <source>
        <strain evidence="2">RSMAS</strain>
        <tissue evidence="2">Whole animal</tissue>
    </source>
</reference>
<feature type="region of interest" description="Disordered" evidence="1">
    <location>
        <begin position="1"/>
        <end position="28"/>
    </location>
</feature>
<accession>A0A3M6U950</accession>
<proteinExistence type="predicted"/>
<evidence type="ECO:0000313" key="2">
    <source>
        <dbReference type="EMBL" id="RMX50096.1"/>
    </source>
</evidence>